<dbReference type="STRING" id="7739.C3Y309"/>
<proteinExistence type="predicted"/>
<dbReference type="Gene3D" id="2.120.10.80">
    <property type="entry name" value="Kelch-type beta propeller"/>
    <property type="match status" value="1"/>
</dbReference>
<dbReference type="SUPFAM" id="SSF54695">
    <property type="entry name" value="POZ domain"/>
    <property type="match status" value="1"/>
</dbReference>
<dbReference type="InterPro" id="IPR006652">
    <property type="entry name" value="Kelch_1"/>
</dbReference>
<dbReference type="Gene3D" id="1.25.40.420">
    <property type="match status" value="1"/>
</dbReference>
<dbReference type="AlphaFoldDB" id="C3Y309"/>
<keyword evidence="2" id="KW-0677">Repeat</keyword>
<dbReference type="SMART" id="SM00875">
    <property type="entry name" value="BACK"/>
    <property type="match status" value="1"/>
</dbReference>
<dbReference type="InterPro" id="IPR015915">
    <property type="entry name" value="Kelch-typ_b-propeller"/>
</dbReference>
<sequence>MAVINLSSVRIPALVRNLNDMRVSGSLTDARLHVNGVTFPVHRNVLAAGSPYFAAMFTKGLQEARREDISIYGVGQDAMAHVLDFIYTGKVSLTSDCFETVQDLVQASDLLQVVDLHRACEEWLVPRVIPANCVSLYFLARSYNCQELVQAARWTLVSDFTDVGKRSEFLDLELSQVIELVSDDYLGVDEGLDVFETVVRWVQHNGAGGEVVAKLMKHVRNNPMRSLCSRQKILKHQVLGDCPTATQLCNTADQVQGGLNDAADVLSNPQSLGFTPPLKLGTRRSDAIVSVCKDRDSEDLQLYETRTKTKYRLPKPYTASGFSSIVSQDNKLYIAGGLRKNLAVKDLGTNIKLYACAHFYVYDGLHNKWWMKASMHVSRFDFALASVGSHVYAIGGKPHPHGKALSDVERYNPEENTWHRMAQLPNGSNGHHAVTIESNIYVLCGFDSPRSKDVFCYQTLTNTWTNVAPMPAIKRIAGATVFCEKIYTILSSWKNSSWKPTTMAIYDPETDRWEQDEQFVPEEVEVVEGPVAGEDRLYLCCTRGLYVLRPTGVPCPLDQWSLYDKNVVPRSGQASVYCIKGYVHIGGLSTITY</sequence>
<dbReference type="Gene3D" id="3.30.710.10">
    <property type="entry name" value="Potassium Channel Kv1.1, Chain A"/>
    <property type="match status" value="1"/>
</dbReference>
<dbReference type="eggNOG" id="KOG4441">
    <property type="taxonomic scope" value="Eukaryota"/>
</dbReference>
<dbReference type="PANTHER" id="PTHR24412">
    <property type="entry name" value="KELCH PROTEIN"/>
    <property type="match status" value="1"/>
</dbReference>
<dbReference type="EMBL" id="GG666482">
    <property type="protein sequence ID" value="EEN65421.1"/>
    <property type="molecule type" value="Genomic_DNA"/>
</dbReference>
<dbReference type="PIRSF" id="PIRSF037037">
    <property type="entry name" value="Kelch-like_protein_gigaxonin"/>
    <property type="match status" value="1"/>
</dbReference>
<evidence type="ECO:0000313" key="4">
    <source>
        <dbReference type="EMBL" id="EEN65421.1"/>
    </source>
</evidence>
<keyword evidence="1" id="KW-0880">Kelch repeat</keyword>
<dbReference type="Pfam" id="PF24681">
    <property type="entry name" value="Kelch_KLHDC2_KLHL20_DRC7"/>
    <property type="match status" value="1"/>
</dbReference>
<dbReference type="SMART" id="SM00612">
    <property type="entry name" value="Kelch"/>
    <property type="match status" value="3"/>
</dbReference>
<dbReference type="SUPFAM" id="SSF117281">
    <property type="entry name" value="Kelch motif"/>
    <property type="match status" value="1"/>
</dbReference>
<dbReference type="Pfam" id="PF07707">
    <property type="entry name" value="BACK"/>
    <property type="match status" value="1"/>
</dbReference>
<dbReference type="InterPro" id="IPR011705">
    <property type="entry name" value="BACK"/>
</dbReference>
<accession>C3Y309</accession>
<gene>
    <name evidence="4" type="ORF">BRAFLDRAFT_86513</name>
</gene>
<dbReference type="SMART" id="SM00225">
    <property type="entry name" value="BTB"/>
    <property type="match status" value="1"/>
</dbReference>
<name>C3Y309_BRAFL</name>
<organism>
    <name type="scientific">Branchiostoma floridae</name>
    <name type="common">Florida lancelet</name>
    <name type="synonym">Amphioxus</name>
    <dbReference type="NCBI Taxonomy" id="7739"/>
    <lineage>
        <taxon>Eukaryota</taxon>
        <taxon>Metazoa</taxon>
        <taxon>Chordata</taxon>
        <taxon>Cephalochordata</taxon>
        <taxon>Leptocardii</taxon>
        <taxon>Amphioxiformes</taxon>
        <taxon>Branchiostomatidae</taxon>
        <taxon>Branchiostoma</taxon>
    </lineage>
</organism>
<evidence type="ECO:0000259" key="3">
    <source>
        <dbReference type="PROSITE" id="PS50097"/>
    </source>
</evidence>
<dbReference type="InterPro" id="IPR000210">
    <property type="entry name" value="BTB/POZ_dom"/>
</dbReference>
<dbReference type="PROSITE" id="PS50097">
    <property type="entry name" value="BTB"/>
    <property type="match status" value="1"/>
</dbReference>
<dbReference type="InterPro" id="IPR011333">
    <property type="entry name" value="SKP1/BTB/POZ_sf"/>
</dbReference>
<dbReference type="Pfam" id="PF00651">
    <property type="entry name" value="BTB"/>
    <property type="match status" value="1"/>
</dbReference>
<evidence type="ECO:0000256" key="2">
    <source>
        <dbReference type="ARBA" id="ARBA00022737"/>
    </source>
</evidence>
<dbReference type="InterPro" id="IPR017096">
    <property type="entry name" value="BTB-kelch_protein"/>
</dbReference>
<evidence type="ECO:0000256" key="1">
    <source>
        <dbReference type="ARBA" id="ARBA00022441"/>
    </source>
</evidence>
<dbReference type="PANTHER" id="PTHR24412:SF491">
    <property type="entry name" value="KELCH REPEAT AND BTB DOMAIN-CONTAINING PROTEIN 12"/>
    <property type="match status" value="1"/>
</dbReference>
<reference evidence="4" key="1">
    <citation type="journal article" date="2008" name="Nature">
        <title>The amphioxus genome and the evolution of the chordate karyotype.</title>
        <authorList>
            <consortium name="US DOE Joint Genome Institute (JGI-PGF)"/>
            <person name="Putnam N.H."/>
            <person name="Butts T."/>
            <person name="Ferrier D.E.K."/>
            <person name="Furlong R.F."/>
            <person name="Hellsten U."/>
            <person name="Kawashima T."/>
            <person name="Robinson-Rechavi M."/>
            <person name="Shoguchi E."/>
            <person name="Terry A."/>
            <person name="Yu J.-K."/>
            <person name="Benito-Gutierrez E.L."/>
            <person name="Dubchak I."/>
            <person name="Garcia-Fernandez J."/>
            <person name="Gibson-Brown J.J."/>
            <person name="Grigoriev I.V."/>
            <person name="Horton A.C."/>
            <person name="de Jong P.J."/>
            <person name="Jurka J."/>
            <person name="Kapitonov V.V."/>
            <person name="Kohara Y."/>
            <person name="Kuroki Y."/>
            <person name="Lindquist E."/>
            <person name="Lucas S."/>
            <person name="Osoegawa K."/>
            <person name="Pennacchio L.A."/>
            <person name="Salamov A.A."/>
            <person name="Satou Y."/>
            <person name="Sauka-Spengler T."/>
            <person name="Schmutz J."/>
            <person name="Shin-I T."/>
            <person name="Toyoda A."/>
            <person name="Bronner-Fraser M."/>
            <person name="Fujiyama A."/>
            <person name="Holland L.Z."/>
            <person name="Holland P.W.H."/>
            <person name="Satoh N."/>
            <person name="Rokhsar D.S."/>
        </authorList>
    </citation>
    <scope>NUCLEOTIDE SEQUENCE [LARGE SCALE GENOMIC DNA]</scope>
    <source>
        <strain evidence="4">S238N-H82</strain>
        <tissue evidence="4">Testes</tissue>
    </source>
</reference>
<protein>
    <recommendedName>
        <fullName evidence="3">BTB domain-containing protein</fullName>
    </recommendedName>
</protein>
<feature type="domain" description="BTB" evidence="3">
    <location>
        <begin position="28"/>
        <end position="95"/>
    </location>
</feature>
<dbReference type="InParanoid" id="C3Y309"/>